<proteinExistence type="predicted"/>
<dbReference type="Gene3D" id="1.10.260.40">
    <property type="entry name" value="lambda repressor-like DNA-binding domains"/>
    <property type="match status" value="1"/>
</dbReference>
<evidence type="ECO:0000259" key="2">
    <source>
        <dbReference type="PROSITE" id="PS50943"/>
    </source>
</evidence>
<gene>
    <name evidence="3" type="ORF">ACFSTE_04590</name>
</gene>
<feature type="transmembrane region" description="Helical" evidence="1">
    <location>
        <begin position="135"/>
        <end position="156"/>
    </location>
</feature>
<keyword evidence="1" id="KW-0812">Transmembrane</keyword>
<dbReference type="Pfam" id="PF01381">
    <property type="entry name" value="HTH_3"/>
    <property type="match status" value="1"/>
</dbReference>
<feature type="transmembrane region" description="Helical" evidence="1">
    <location>
        <begin position="107"/>
        <end position="129"/>
    </location>
</feature>
<feature type="domain" description="HTH cro/C1-type" evidence="2">
    <location>
        <begin position="4"/>
        <end position="57"/>
    </location>
</feature>
<organism evidence="3 4">
    <name type="scientific">Aquimarina hainanensis</name>
    <dbReference type="NCBI Taxonomy" id="1578017"/>
    <lineage>
        <taxon>Bacteria</taxon>
        <taxon>Pseudomonadati</taxon>
        <taxon>Bacteroidota</taxon>
        <taxon>Flavobacteriia</taxon>
        <taxon>Flavobacteriales</taxon>
        <taxon>Flavobacteriaceae</taxon>
        <taxon>Aquimarina</taxon>
    </lineage>
</organism>
<sequence length="177" mass="20393">MNPLLKYRKKRNLTQEELAEKANVSVRTIQRIEKGTVPKGHTLRILAQTLEISESNLLEHEAEVINYETVKRINLSSLLGVIFPPINILLPWILIKYLKQENKVTKQIISIQILYTIIAIVCIGLSPFISKWFGLTRQLILISMLISVLTNIFIIIRNTISLDRNKKLYISLNFSLI</sequence>
<evidence type="ECO:0000313" key="4">
    <source>
        <dbReference type="Proteomes" id="UP001597459"/>
    </source>
</evidence>
<name>A0ABW5N4L8_9FLAO</name>
<feature type="transmembrane region" description="Helical" evidence="1">
    <location>
        <begin position="75"/>
        <end position="95"/>
    </location>
</feature>
<dbReference type="SMART" id="SM00530">
    <property type="entry name" value="HTH_XRE"/>
    <property type="match status" value="1"/>
</dbReference>
<dbReference type="CDD" id="cd00093">
    <property type="entry name" value="HTH_XRE"/>
    <property type="match status" value="1"/>
</dbReference>
<evidence type="ECO:0000313" key="3">
    <source>
        <dbReference type="EMBL" id="MFD2590096.1"/>
    </source>
</evidence>
<keyword evidence="1" id="KW-0472">Membrane</keyword>
<dbReference type="Proteomes" id="UP001597459">
    <property type="component" value="Unassembled WGS sequence"/>
</dbReference>
<dbReference type="InterPro" id="IPR010982">
    <property type="entry name" value="Lambda_DNA-bd_dom_sf"/>
</dbReference>
<protein>
    <submittedName>
        <fullName evidence="3">Helix-turn-helix domain-containing protein</fullName>
    </submittedName>
</protein>
<evidence type="ECO:0000256" key="1">
    <source>
        <dbReference type="SAM" id="Phobius"/>
    </source>
</evidence>
<keyword evidence="1" id="KW-1133">Transmembrane helix</keyword>
<dbReference type="SUPFAM" id="SSF47413">
    <property type="entry name" value="lambda repressor-like DNA-binding domains"/>
    <property type="match status" value="1"/>
</dbReference>
<reference evidence="4" key="1">
    <citation type="journal article" date="2019" name="Int. J. Syst. Evol. Microbiol.">
        <title>The Global Catalogue of Microorganisms (GCM) 10K type strain sequencing project: providing services to taxonomists for standard genome sequencing and annotation.</title>
        <authorList>
            <consortium name="The Broad Institute Genomics Platform"/>
            <consortium name="The Broad Institute Genome Sequencing Center for Infectious Disease"/>
            <person name="Wu L."/>
            <person name="Ma J."/>
        </authorList>
    </citation>
    <scope>NUCLEOTIDE SEQUENCE [LARGE SCALE GENOMIC DNA]</scope>
    <source>
        <strain evidence="4">KCTC 42423</strain>
    </source>
</reference>
<accession>A0ABW5N4L8</accession>
<keyword evidence="4" id="KW-1185">Reference proteome</keyword>
<dbReference type="RefSeq" id="WP_378255806.1">
    <property type="nucleotide sequence ID" value="NZ_JBHSJV010000001.1"/>
</dbReference>
<dbReference type="InterPro" id="IPR001387">
    <property type="entry name" value="Cro/C1-type_HTH"/>
</dbReference>
<dbReference type="PROSITE" id="PS50943">
    <property type="entry name" value="HTH_CROC1"/>
    <property type="match status" value="1"/>
</dbReference>
<comment type="caution">
    <text evidence="3">The sequence shown here is derived from an EMBL/GenBank/DDBJ whole genome shotgun (WGS) entry which is preliminary data.</text>
</comment>
<dbReference type="EMBL" id="JBHULX010000003">
    <property type="protein sequence ID" value="MFD2590096.1"/>
    <property type="molecule type" value="Genomic_DNA"/>
</dbReference>